<dbReference type="InterPro" id="IPR007698">
    <property type="entry name" value="AlaDH/PNT_NAD(H)-bd"/>
</dbReference>
<evidence type="ECO:0000256" key="8">
    <source>
        <dbReference type="PIRNR" id="PIRNR000203"/>
    </source>
</evidence>
<dbReference type="Pfam" id="PF05222">
    <property type="entry name" value="AlaDh_PNT_N"/>
    <property type="match status" value="1"/>
</dbReference>
<evidence type="ECO:0000313" key="12">
    <source>
        <dbReference type="EMBL" id="OEO31470.1"/>
    </source>
</evidence>
<name>A0A1E5XSA6_9HYPH</name>
<dbReference type="SMART" id="SM01003">
    <property type="entry name" value="AlaDh_PNT_N"/>
    <property type="match status" value="1"/>
</dbReference>
<dbReference type="PANTHER" id="PTHR10160:SF19">
    <property type="entry name" value="PROTON-TRANSLOCATING NAD(P)(+) TRANSHYDROGENASE"/>
    <property type="match status" value="1"/>
</dbReference>
<protein>
    <recommendedName>
        <fullName evidence="8">NAD(P) transhydrogenase subunit alpha</fullName>
        <ecNumber evidence="8">7.1.1.1</ecNumber>
    </recommendedName>
</protein>
<evidence type="ECO:0000256" key="2">
    <source>
        <dbReference type="ARBA" id="ARBA00005689"/>
    </source>
</evidence>
<dbReference type="InterPro" id="IPR026255">
    <property type="entry name" value="NADP_transhyd_a"/>
</dbReference>
<dbReference type="InterPro" id="IPR008143">
    <property type="entry name" value="Ala_DH/PNT_CS2"/>
</dbReference>
<evidence type="ECO:0000259" key="11">
    <source>
        <dbReference type="SMART" id="SM01003"/>
    </source>
</evidence>
<evidence type="ECO:0000259" key="10">
    <source>
        <dbReference type="SMART" id="SM01002"/>
    </source>
</evidence>
<keyword evidence="3 8" id="KW-0547">Nucleotide-binding</keyword>
<dbReference type="EMBL" id="LAJE02000158">
    <property type="protein sequence ID" value="OEO31470.1"/>
    <property type="molecule type" value="Genomic_DNA"/>
</dbReference>
<keyword evidence="13" id="KW-1185">Reference proteome</keyword>
<evidence type="ECO:0000256" key="3">
    <source>
        <dbReference type="ARBA" id="ARBA00022741"/>
    </source>
</evidence>
<comment type="catalytic activity">
    <reaction evidence="7 8">
        <text>NAD(+) + NADPH + H(+)(in) = NADH + NADP(+) + H(+)(out)</text>
        <dbReference type="Rhea" id="RHEA:47992"/>
        <dbReference type="ChEBI" id="CHEBI:15378"/>
        <dbReference type="ChEBI" id="CHEBI:57540"/>
        <dbReference type="ChEBI" id="CHEBI:57783"/>
        <dbReference type="ChEBI" id="CHEBI:57945"/>
        <dbReference type="ChEBI" id="CHEBI:58349"/>
        <dbReference type="EC" id="7.1.1.1"/>
    </reaction>
</comment>
<proteinExistence type="inferred from homology"/>
<dbReference type="PANTHER" id="PTHR10160">
    <property type="entry name" value="NAD(P) TRANSHYDROGENASE"/>
    <property type="match status" value="1"/>
</dbReference>
<evidence type="ECO:0000313" key="13">
    <source>
        <dbReference type="Proteomes" id="UP000095463"/>
    </source>
</evidence>
<dbReference type="Gene3D" id="3.40.50.720">
    <property type="entry name" value="NAD(P)-binding Rossmann-like Domain"/>
    <property type="match status" value="2"/>
</dbReference>
<comment type="function">
    <text evidence="1 8">The transhydrogenation between NADH and NADP is coupled to respiration and ATP hydrolysis and functions as a proton pump across the membrane.</text>
</comment>
<comment type="similarity">
    <text evidence="2 8">Belongs to the AlaDH/PNT family.</text>
</comment>
<keyword evidence="4 8" id="KW-0521">NADP</keyword>
<dbReference type="PROSITE" id="PS00837">
    <property type="entry name" value="ALADH_PNT_2"/>
    <property type="match status" value="1"/>
</dbReference>
<feature type="domain" description="Alanine dehydrogenase/pyridine nucleotide transhydrogenase NAD(H)-binding" evidence="10">
    <location>
        <begin position="147"/>
        <end position="312"/>
    </location>
</feature>
<dbReference type="InterPro" id="IPR036291">
    <property type="entry name" value="NAD(P)-bd_dom_sf"/>
</dbReference>
<feature type="domain" description="Alanine dehydrogenase/pyridine nucleotide transhydrogenase N-terminal" evidence="11">
    <location>
        <begin position="4"/>
        <end position="138"/>
    </location>
</feature>
<gene>
    <name evidence="12" type="ORF">VW23_016345</name>
</gene>
<dbReference type="SUPFAM" id="SSF51735">
    <property type="entry name" value="NAD(P)-binding Rossmann-fold domains"/>
    <property type="match status" value="1"/>
</dbReference>
<feature type="region of interest" description="Disordered" evidence="9">
    <location>
        <begin position="389"/>
        <end position="416"/>
    </location>
</feature>
<dbReference type="EC" id="7.1.1.1" evidence="8"/>
<evidence type="ECO:0000256" key="9">
    <source>
        <dbReference type="SAM" id="MobiDB-lite"/>
    </source>
</evidence>
<dbReference type="Proteomes" id="UP000095463">
    <property type="component" value="Unassembled WGS sequence"/>
</dbReference>
<dbReference type="GO" id="GO:0008750">
    <property type="term" value="F:proton-translocating NAD(P)+ transhydrogenase activity"/>
    <property type="evidence" value="ECO:0007669"/>
    <property type="project" value="UniProtKB-EC"/>
</dbReference>
<accession>A0A1E5XSA6</accession>
<dbReference type="PIRSF" id="PIRSF000203">
    <property type="entry name" value="NADP_transhydrogenase_alpha"/>
    <property type="match status" value="1"/>
</dbReference>
<organism evidence="12 13">
    <name type="scientific">Devosia insulae DS-56</name>
    <dbReference type="NCBI Taxonomy" id="1116389"/>
    <lineage>
        <taxon>Bacteria</taxon>
        <taxon>Pseudomonadati</taxon>
        <taxon>Pseudomonadota</taxon>
        <taxon>Alphaproteobacteria</taxon>
        <taxon>Hyphomicrobiales</taxon>
        <taxon>Devosiaceae</taxon>
        <taxon>Devosia</taxon>
    </lineage>
</organism>
<keyword evidence="6 8" id="KW-0520">NAD</keyword>
<dbReference type="RefSeq" id="WP_069909395.1">
    <property type="nucleotide sequence ID" value="NZ_LAJE02000158.1"/>
</dbReference>
<sequence>MKIAVLRERADGETRVAATPETVTKLIGLGAEVAIEAGAGELARFPDKDYAAAGASIGNAAATIKGADIVLTVRRPTASSLAGATAGALVIGAMDPYGNEAEIASLAKAGVTTVAMEFMPRITRAQVMDILSSQANLAGYQAVIDAAGAFDRAMPMMMTAAGTVRPAKVFVMGAGVAGLQAIATAKRLGAVVTATDVRAAAGEQVESLGAKFIMTEALKDASGTGGYARELTKDEQAAQAELVAGHIAKQDIVITTALIPGRPAPKLVTRAMVESMAPGSVLVDLAAERGGNIELTQPGKTVTTVNGATIIGFTNVAGRLATSASQLYSRNLVSFLETLIDKKEKVLAVNWDDELVKATVLTRDGAIVHPNIKVDAVLAAAKPAAVKAAEPNKAGATSKAAAPKPAAAPKAEAAPSAPAKTAAVAKAIGGKVKKAAPIVAPIAKAAAPKDATAPKKAAAKPAAAKAAAKPVAAKAAKPAAAKPSTAKGKK</sequence>
<dbReference type="GO" id="GO:0016491">
    <property type="term" value="F:oxidoreductase activity"/>
    <property type="evidence" value="ECO:0007669"/>
    <property type="project" value="InterPro"/>
</dbReference>
<dbReference type="InterPro" id="IPR007886">
    <property type="entry name" value="AlaDH/PNT_N"/>
</dbReference>
<dbReference type="CDD" id="cd05304">
    <property type="entry name" value="Rubrum_tdh"/>
    <property type="match status" value="1"/>
</dbReference>
<feature type="region of interest" description="Disordered" evidence="9">
    <location>
        <begin position="446"/>
        <end position="490"/>
    </location>
</feature>
<dbReference type="GO" id="GO:0050661">
    <property type="term" value="F:NADP binding"/>
    <property type="evidence" value="ECO:0007669"/>
    <property type="project" value="TreeGrafter"/>
</dbReference>
<comment type="caution">
    <text evidence="12">The sequence shown here is derived from an EMBL/GenBank/DDBJ whole genome shotgun (WGS) entry which is preliminary data.</text>
</comment>
<evidence type="ECO:0000256" key="7">
    <source>
        <dbReference type="ARBA" id="ARBA00048202"/>
    </source>
</evidence>
<dbReference type="GO" id="GO:0006740">
    <property type="term" value="P:NADPH regeneration"/>
    <property type="evidence" value="ECO:0007669"/>
    <property type="project" value="TreeGrafter"/>
</dbReference>
<dbReference type="OrthoDB" id="9804592at2"/>
<dbReference type="SMART" id="SM01002">
    <property type="entry name" value="AlaDh_PNT_C"/>
    <property type="match status" value="1"/>
</dbReference>
<evidence type="ECO:0000256" key="6">
    <source>
        <dbReference type="ARBA" id="ARBA00023027"/>
    </source>
</evidence>
<dbReference type="AlphaFoldDB" id="A0A1E5XSA6"/>
<evidence type="ECO:0000256" key="4">
    <source>
        <dbReference type="ARBA" id="ARBA00022857"/>
    </source>
</evidence>
<dbReference type="GO" id="GO:0005886">
    <property type="term" value="C:plasma membrane"/>
    <property type="evidence" value="ECO:0007669"/>
    <property type="project" value="TreeGrafter"/>
</dbReference>
<dbReference type="Pfam" id="PF01262">
    <property type="entry name" value="AlaDh_PNT_C"/>
    <property type="match status" value="1"/>
</dbReference>
<evidence type="ECO:0000256" key="5">
    <source>
        <dbReference type="ARBA" id="ARBA00022967"/>
    </source>
</evidence>
<reference evidence="12 13" key="1">
    <citation type="journal article" date="2015" name="Genome Announc.">
        <title>Genome Assemblies of Three Soil-Associated Devosia species: D. insulae, D. limi, and D. soli.</title>
        <authorList>
            <person name="Hassan Y.I."/>
            <person name="Lepp D."/>
            <person name="Zhou T."/>
        </authorList>
    </citation>
    <scope>NUCLEOTIDE SEQUENCE [LARGE SCALE GENOMIC DNA]</scope>
    <source>
        <strain evidence="12 13">DS-56</strain>
    </source>
</reference>
<keyword evidence="5 8" id="KW-1278">Translocase</keyword>
<dbReference type="SUPFAM" id="SSF52283">
    <property type="entry name" value="Formate/glycerate dehydrogenase catalytic domain-like"/>
    <property type="match status" value="1"/>
</dbReference>
<dbReference type="NCBIfam" id="NF006942">
    <property type="entry name" value="PRK09424.1"/>
    <property type="match status" value="1"/>
</dbReference>
<evidence type="ECO:0000256" key="1">
    <source>
        <dbReference type="ARBA" id="ARBA00003943"/>
    </source>
</evidence>